<name>A0A9W6JG15_9HYPH</name>
<reference evidence="2" key="1">
    <citation type="journal article" date="2014" name="Int. J. Syst. Evol. Microbiol.">
        <title>Complete genome sequence of Corynebacterium casei LMG S-19264T (=DSM 44701T), isolated from a smear-ripened cheese.</title>
        <authorList>
            <consortium name="US DOE Joint Genome Institute (JGI-PGF)"/>
            <person name="Walter F."/>
            <person name="Albersmeier A."/>
            <person name="Kalinowski J."/>
            <person name="Ruckert C."/>
        </authorList>
    </citation>
    <scope>NUCLEOTIDE SEQUENCE</scope>
    <source>
        <strain evidence="2">VKM B-2555</strain>
    </source>
</reference>
<comment type="caution">
    <text evidence="2">The sequence shown here is derived from an EMBL/GenBank/DDBJ whole genome shotgun (WGS) entry which is preliminary data.</text>
</comment>
<sequence length="243" mass="26108">MCRSVSHDRNSDAHTSADRSFVTDFATPPAAVPDDAAEHKRGFSQVLRELATSDRPRISIAAILDAFGDRAFGALLLLFALPNALPMPPGTSAVLGAPLVFIALQLMIGSKRLWLPRFITERSLKREDFQALASKIEPWVQRLERLLKPRAEVMTTFVADRLTGLACFVLSIILILPIPFGNMPPAIAISAFALGVIERDGVAIAVGWLATVASFAILGALSTVVVKGFELFAGPVMRLFGGG</sequence>
<dbReference type="InterPro" id="IPR010331">
    <property type="entry name" value="ExoD"/>
</dbReference>
<evidence type="ECO:0000313" key="2">
    <source>
        <dbReference type="EMBL" id="GLK75200.1"/>
    </source>
</evidence>
<keyword evidence="3" id="KW-1185">Reference proteome</keyword>
<dbReference type="PANTHER" id="PTHR41795">
    <property type="entry name" value="EXOPOLYSACCHARIDE SYNTHESIS PROTEIN"/>
    <property type="match status" value="1"/>
</dbReference>
<feature type="transmembrane region" description="Helical" evidence="1">
    <location>
        <begin position="201"/>
        <end position="229"/>
    </location>
</feature>
<accession>A0A9W6JG15</accession>
<proteinExistence type="predicted"/>
<gene>
    <name evidence="2" type="ORF">GCM10008171_04540</name>
</gene>
<evidence type="ECO:0000313" key="3">
    <source>
        <dbReference type="Proteomes" id="UP001143364"/>
    </source>
</evidence>
<dbReference type="EMBL" id="BSFK01000005">
    <property type="protein sequence ID" value="GLK75200.1"/>
    <property type="molecule type" value="Genomic_DNA"/>
</dbReference>
<dbReference type="Proteomes" id="UP001143364">
    <property type="component" value="Unassembled WGS sequence"/>
</dbReference>
<feature type="transmembrane region" description="Helical" evidence="1">
    <location>
        <begin position="58"/>
        <end position="81"/>
    </location>
</feature>
<organism evidence="2 3">
    <name type="scientific">Methylopila jiangsuensis</name>
    <dbReference type="NCBI Taxonomy" id="586230"/>
    <lineage>
        <taxon>Bacteria</taxon>
        <taxon>Pseudomonadati</taxon>
        <taxon>Pseudomonadota</taxon>
        <taxon>Alphaproteobacteria</taxon>
        <taxon>Hyphomicrobiales</taxon>
        <taxon>Methylopilaceae</taxon>
        <taxon>Methylopila</taxon>
    </lineage>
</organism>
<dbReference type="Pfam" id="PF06055">
    <property type="entry name" value="ExoD"/>
    <property type="match status" value="1"/>
</dbReference>
<keyword evidence="1" id="KW-1133">Transmembrane helix</keyword>
<feature type="transmembrane region" description="Helical" evidence="1">
    <location>
        <begin position="162"/>
        <end position="181"/>
    </location>
</feature>
<keyword evidence="1" id="KW-0472">Membrane</keyword>
<dbReference type="PIRSF" id="PIRSF033239">
    <property type="entry name" value="ExoD"/>
    <property type="match status" value="1"/>
</dbReference>
<dbReference type="PANTHER" id="PTHR41795:SF1">
    <property type="entry name" value="EXOPOLYSACCHARIDE SYNTHESIS PROTEIN"/>
    <property type="match status" value="1"/>
</dbReference>
<feature type="transmembrane region" description="Helical" evidence="1">
    <location>
        <begin position="93"/>
        <end position="115"/>
    </location>
</feature>
<protein>
    <submittedName>
        <fullName evidence="2">ABC transporter permease</fullName>
    </submittedName>
</protein>
<dbReference type="AlphaFoldDB" id="A0A9W6JG15"/>
<evidence type="ECO:0000256" key="1">
    <source>
        <dbReference type="SAM" id="Phobius"/>
    </source>
</evidence>
<keyword evidence="1" id="KW-0812">Transmembrane</keyword>
<reference evidence="2" key="2">
    <citation type="submission" date="2023-01" db="EMBL/GenBank/DDBJ databases">
        <authorList>
            <person name="Sun Q."/>
            <person name="Evtushenko L."/>
        </authorList>
    </citation>
    <scope>NUCLEOTIDE SEQUENCE</scope>
    <source>
        <strain evidence="2">VKM B-2555</strain>
    </source>
</reference>